<keyword evidence="3" id="KW-1185">Reference proteome</keyword>
<dbReference type="NCBIfam" id="NF012211">
    <property type="entry name" value="tand_rpt_95"/>
    <property type="match status" value="2"/>
</dbReference>
<dbReference type="PANTHER" id="PTHR34720:SF9">
    <property type="entry name" value="BLR4714 PROTEIN"/>
    <property type="match status" value="1"/>
</dbReference>
<name>A0A4S3LWU8_9FLAO</name>
<feature type="chain" id="PRO_5020989519" evidence="1">
    <location>
        <begin position="30"/>
        <end position="664"/>
    </location>
</feature>
<dbReference type="EMBL" id="SSMC01000004">
    <property type="protein sequence ID" value="THD65648.1"/>
    <property type="molecule type" value="Genomic_DNA"/>
</dbReference>
<comment type="caution">
    <text evidence="2">The sequence shown here is derived from an EMBL/GenBank/DDBJ whole genome shotgun (WGS) entry which is preliminary data.</text>
</comment>
<proteinExistence type="predicted"/>
<reference evidence="2 3" key="1">
    <citation type="submission" date="2019-04" db="EMBL/GenBank/DDBJ databases">
        <title>Draft genome sequence of Robertkochia marina CC-AMO-30D.</title>
        <authorList>
            <person name="Hameed A."/>
            <person name="Lin S.-Y."/>
            <person name="Shahina M."/>
            <person name="Lai W.-A."/>
            <person name="Young C.-C."/>
        </authorList>
    </citation>
    <scope>NUCLEOTIDE SEQUENCE [LARGE SCALE GENOMIC DNA]</scope>
    <source>
        <strain evidence="2 3">CC-AMO-30D</strain>
    </source>
</reference>
<gene>
    <name evidence="2" type="ORF">E7Z59_13720</name>
</gene>
<dbReference type="Gene3D" id="2.60.40.2810">
    <property type="match status" value="1"/>
</dbReference>
<accession>A0A4S3LWU8</accession>
<organism evidence="2 3">
    <name type="scientific">Robertkochia marina</name>
    <dbReference type="NCBI Taxonomy" id="1227945"/>
    <lineage>
        <taxon>Bacteria</taxon>
        <taxon>Pseudomonadati</taxon>
        <taxon>Bacteroidota</taxon>
        <taxon>Flavobacteriia</taxon>
        <taxon>Flavobacteriales</taxon>
        <taxon>Flavobacteriaceae</taxon>
        <taxon>Robertkochia</taxon>
    </lineage>
</organism>
<feature type="signal peptide" evidence="1">
    <location>
        <begin position="1"/>
        <end position="29"/>
    </location>
</feature>
<dbReference type="Proteomes" id="UP000305939">
    <property type="component" value="Unassembled WGS sequence"/>
</dbReference>
<sequence>MTPTTTTYTRSFKAGALLFMLLLASMAHAQFVLHPADTITTSNHRWYETDENGMNFLGNGKTLEVFTPGIYHAVYDGTLCGKNATSYFVVTWCGTPDDQVTLDISSSVPTGATVSWIPDLGNSTQPTVTALYGLNNQVTYTPTVNYLNNLKKLPSFTVICLQKPFVLVDDLVTTDEDVPVDIPMLNNDIDIPDVGVIGNTNPANGQVVINDGGTPMDPSDDTFTYTPSPGYYGPDSFTYTLTVINSDGSVLEETATINIIVNNVNDVPVAVDDFVSTEAGVPVPVNMLGNDYDPDGDPLTVINITQPGNGVVTSDGNGNFTYTPNDGFTGSDVFTYTISDGNGGSDAAYVTIAVTPPDVVIRDYAVDDETIIEEDTFATLVVLANDNIPADATEVIISDVEQPLTATVVVNADNTITVTPEPDFVGTLIIGYEIMVTTPGEVSVSQAVMIIEVTPVQDVVDDAISVNSFDPQPVVITILDNDTFNPATDVVVVNIADPNMGTMTINNDGTVTFLVDEGATGNEVVTYTVSVIHSDGTTNNEQGSIQINAYNEGEREDPPVEEDEDVYVHQLMTPNGDGQNDFLRIYGIENYPDNTVMIFNRWGVKVFETNGYDNALNVFRGISEGRMTISKNSMLPAGTYYYTLNYKTNSGSSKRLAGFFYINN</sequence>
<dbReference type="NCBIfam" id="TIGR04131">
    <property type="entry name" value="Bac_Flav_CTERM"/>
    <property type="match status" value="1"/>
</dbReference>
<dbReference type="Pfam" id="PF13585">
    <property type="entry name" value="CHU_C"/>
    <property type="match status" value="1"/>
</dbReference>
<dbReference type="AlphaFoldDB" id="A0A4S3LWU8"/>
<dbReference type="OrthoDB" id="9805017at2"/>
<dbReference type="PANTHER" id="PTHR34720">
    <property type="entry name" value="MICROCYSTIN DEPENDENT PROTEIN"/>
    <property type="match status" value="1"/>
</dbReference>
<keyword evidence="1" id="KW-0732">Signal</keyword>
<dbReference type="RefSeq" id="WP_136336932.1">
    <property type="nucleotide sequence ID" value="NZ_QXMP01000002.1"/>
</dbReference>
<dbReference type="Pfam" id="PF17963">
    <property type="entry name" value="Big_9"/>
    <property type="match status" value="4"/>
</dbReference>
<evidence type="ECO:0000313" key="3">
    <source>
        <dbReference type="Proteomes" id="UP000305939"/>
    </source>
</evidence>
<dbReference type="Gene3D" id="2.60.40.3440">
    <property type="match status" value="1"/>
</dbReference>
<protein>
    <submittedName>
        <fullName evidence="2">Tandem-95 repeat protein</fullName>
    </submittedName>
</protein>
<dbReference type="InterPro" id="IPR026341">
    <property type="entry name" value="T9SS_type_B"/>
</dbReference>
<evidence type="ECO:0000313" key="2">
    <source>
        <dbReference type="EMBL" id="THD65648.1"/>
    </source>
</evidence>
<evidence type="ECO:0000256" key="1">
    <source>
        <dbReference type="SAM" id="SignalP"/>
    </source>
</evidence>